<dbReference type="GeneID" id="54468384"/>
<dbReference type="EMBL" id="MU003693">
    <property type="protein sequence ID" value="KAF2815597.1"/>
    <property type="molecule type" value="Genomic_DNA"/>
</dbReference>
<keyword evidence="4" id="KW-1185">Reference proteome</keyword>
<sequence>MHSFLARAIANVLNEETIGPNGSEKKTPTRYPKSRNPCDAHLEQGTISPMPKSLAVAFEMSPECVPGSTLPTRFKDLDKKIDLAIGLQLHHITKAALCTEQAKTEEPSKAINQASTFIHQNPRLLSIEVKRTYGGTDPIIQLAAWSPSSSLSARSKK</sequence>
<dbReference type="InterPro" id="IPR046797">
    <property type="entry name" value="PDDEXK_12"/>
</dbReference>
<evidence type="ECO:0000313" key="4">
    <source>
        <dbReference type="Proteomes" id="UP000504636"/>
    </source>
</evidence>
<reference evidence="3 5" key="1">
    <citation type="journal article" date="2020" name="Stud. Mycol.">
        <title>101 Dothideomycetes genomes: a test case for predicting lifestyles and emergence of pathogens.</title>
        <authorList>
            <person name="Haridas S."/>
            <person name="Albert R."/>
            <person name="Binder M."/>
            <person name="Bloem J."/>
            <person name="Labutti K."/>
            <person name="Salamov A."/>
            <person name="Andreopoulos B."/>
            <person name="Baker S."/>
            <person name="Barry K."/>
            <person name="Bills G."/>
            <person name="Bluhm B."/>
            <person name="Cannon C."/>
            <person name="Castanera R."/>
            <person name="Culley D."/>
            <person name="Daum C."/>
            <person name="Ezra D."/>
            <person name="Gonzalez J."/>
            <person name="Henrissat B."/>
            <person name="Kuo A."/>
            <person name="Liang C."/>
            <person name="Lipzen A."/>
            <person name="Lutzoni F."/>
            <person name="Magnuson J."/>
            <person name="Mondo S."/>
            <person name="Nolan M."/>
            <person name="Ohm R."/>
            <person name="Pangilinan J."/>
            <person name="Park H.-J."/>
            <person name="Ramirez L."/>
            <person name="Alfaro M."/>
            <person name="Sun H."/>
            <person name="Tritt A."/>
            <person name="Yoshinaga Y."/>
            <person name="Zwiers L.-H."/>
            <person name="Turgeon B."/>
            <person name="Goodwin S."/>
            <person name="Spatafora J."/>
            <person name="Crous P."/>
            <person name="Grigoriev I."/>
        </authorList>
    </citation>
    <scope>NUCLEOTIDE SEQUENCE</scope>
    <source>
        <strain evidence="3 5">CBS 304.34</strain>
    </source>
</reference>
<dbReference type="RefSeq" id="XP_033582561.1">
    <property type="nucleotide sequence ID" value="XM_033727491.1"/>
</dbReference>
<evidence type="ECO:0000256" key="1">
    <source>
        <dbReference type="SAM" id="MobiDB-lite"/>
    </source>
</evidence>
<proteinExistence type="predicted"/>
<protein>
    <recommendedName>
        <fullName evidence="2">PD-(D/E)XK nuclease-like domain-containing protein</fullName>
    </recommendedName>
</protein>
<accession>A0A6A6Z5R2</accession>
<dbReference type="Pfam" id="PF20516">
    <property type="entry name" value="PDDEXK_12"/>
    <property type="match status" value="1"/>
</dbReference>
<organism evidence="3">
    <name type="scientific">Mytilinidion resinicola</name>
    <dbReference type="NCBI Taxonomy" id="574789"/>
    <lineage>
        <taxon>Eukaryota</taxon>
        <taxon>Fungi</taxon>
        <taxon>Dikarya</taxon>
        <taxon>Ascomycota</taxon>
        <taxon>Pezizomycotina</taxon>
        <taxon>Dothideomycetes</taxon>
        <taxon>Pleosporomycetidae</taxon>
        <taxon>Mytilinidiales</taxon>
        <taxon>Mytilinidiaceae</taxon>
        <taxon>Mytilinidion</taxon>
    </lineage>
</organism>
<feature type="domain" description="PD-(D/E)XK nuclease-like" evidence="2">
    <location>
        <begin position="61"/>
        <end position="146"/>
    </location>
</feature>
<name>A0A6A6Z5R2_9PEZI</name>
<evidence type="ECO:0000313" key="3">
    <source>
        <dbReference type="EMBL" id="KAF2815597.1"/>
    </source>
</evidence>
<feature type="region of interest" description="Disordered" evidence="1">
    <location>
        <begin position="16"/>
        <end position="38"/>
    </location>
</feature>
<dbReference type="OrthoDB" id="4161186at2759"/>
<dbReference type="AlphaFoldDB" id="A0A6A6Z5R2"/>
<evidence type="ECO:0000313" key="5">
    <source>
        <dbReference type="RefSeq" id="XP_033582561.1"/>
    </source>
</evidence>
<reference evidence="5" key="2">
    <citation type="submission" date="2020-04" db="EMBL/GenBank/DDBJ databases">
        <authorList>
            <consortium name="NCBI Genome Project"/>
        </authorList>
    </citation>
    <scope>NUCLEOTIDE SEQUENCE</scope>
    <source>
        <strain evidence="5">CBS 304.34</strain>
    </source>
</reference>
<reference evidence="5" key="3">
    <citation type="submission" date="2025-04" db="UniProtKB">
        <authorList>
            <consortium name="RefSeq"/>
        </authorList>
    </citation>
    <scope>IDENTIFICATION</scope>
    <source>
        <strain evidence="5">CBS 304.34</strain>
    </source>
</reference>
<dbReference type="Proteomes" id="UP000504636">
    <property type="component" value="Unplaced"/>
</dbReference>
<gene>
    <name evidence="3 5" type="ORF">BDZ99DRAFT_565561</name>
</gene>
<evidence type="ECO:0000259" key="2">
    <source>
        <dbReference type="Pfam" id="PF20516"/>
    </source>
</evidence>